<sequence>MAYDTAAARGERRAEWGLFLGWLAVGACLVLGTAALLSVGPVLIALAAAGTLLLLRAGRRHAAAGALTGAALPLFLLAGLNRGGPGTVCHAVPGGQTCADTYAPMPFLAAGLLLCAAGLLLFRVLVRRRRAAG</sequence>
<organism evidence="2 3">
    <name type="scientific">Streptomyces tropicalis</name>
    <dbReference type="NCBI Taxonomy" id="3034234"/>
    <lineage>
        <taxon>Bacteria</taxon>
        <taxon>Bacillati</taxon>
        <taxon>Actinomycetota</taxon>
        <taxon>Actinomycetes</taxon>
        <taxon>Kitasatosporales</taxon>
        <taxon>Streptomycetaceae</taxon>
        <taxon>Streptomyces</taxon>
    </lineage>
</organism>
<dbReference type="Proteomes" id="UP001221150">
    <property type="component" value="Unassembled WGS sequence"/>
</dbReference>
<dbReference type="RefSeq" id="WP_276106785.1">
    <property type="nucleotide sequence ID" value="NZ_JARJBB010000001.1"/>
</dbReference>
<evidence type="ECO:0000313" key="3">
    <source>
        <dbReference type="Proteomes" id="UP001221150"/>
    </source>
</evidence>
<feature type="transmembrane region" description="Helical" evidence="1">
    <location>
        <begin position="107"/>
        <end position="126"/>
    </location>
</feature>
<evidence type="ECO:0008006" key="4">
    <source>
        <dbReference type="Google" id="ProtNLM"/>
    </source>
</evidence>
<evidence type="ECO:0000313" key="2">
    <source>
        <dbReference type="EMBL" id="MDF3297238.1"/>
    </source>
</evidence>
<feature type="transmembrane region" description="Helical" evidence="1">
    <location>
        <begin position="22"/>
        <end position="55"/>
    </location>
</feature>
<name>A0ABT5ZXY0_9ACTN</name>
<gene>
    <name evidence="2" type="ORF">P3H78_01055</name>
</gene>
<evidence type="ECO:0000256" key="1">
    <source>
        <dbReference type="SAM" id="Phobius"/>
    </source>
</evidence>
<keyword evidence="3" id="KW-1185">Reference proteome</keyword>
<keyword evidence="1" id="KW-0812">Transmembrane</keyword>
<keyword evidence="1" id="KW-1133">Transmembrane helix</keyword>
<protein>
    <recommendedName>
        <fullName evidence="4">Integral membrane protein</fullName>
    </recommendedName>
</protein>
<reference evidence="2 3" key="1">
    <citation type="submission" date="2023-03" db="EMBL/GenBank/DDBJ databases">
        <title>Draft genome sequence of Streptomyces sp. K1PA1 isolated from peat swamp forest in Thailand.</title>
        <authorList>
            <person name="Klaysubun C."/>
            <person name="Duangmal K."/>
        </authorList>
    </citation>
    <scope>NUCLEOTIDE SEQUENCE [LARGE SCALE GENOMIC DNA]</scope>
    <source>
        <strain evidence="2 3">K1PA1</strain>
    </source>
</reference>
<proteinExistence type="predicted"/>
<feature type="transmembrane region" description="Helical" evidence="1">
    <location>
        <begin position="62"/>
        <end position="80"/>
    </location>
</feature>
<comment type="caution">
    <text evidence="2">The sequence shown here is derived from an EMBL/GenBank/DDBJ whole genome shotgun (WGS) entry which is preliminary data.</text>
</comment>
<dbReference type="EMBL" id="JARJBB010000001">
    <property type="protein sequence ID" value="MDF3297238.1"/>
    <property type="molecule type" value="Genomic_DNA"/>
</dbReference>
<accession>A0ABT5ZXY0</accession>
<keyword evidence="1" id="KW-0472">Membrane</keyword>